<dbReference type="AlphaFoldDB" id="A0A176W2J9"/>
<dbReference type="InterPro" id="IPR018247">
    <property type="entry name" value="EF_Hand_1_Ca_BS"/>
</dbReference>
<protein>
    <recommendedName>
        <fullName evidence="4">EF-hand domain-containing protein</fullName>
    </recommendedName>
</protein>
<evidence type="ECO:0000259" key="4">
    <source>
        <dbReference type="PROSITE" id="PS50222"/>
    </source>
</evidence>
<comment type="caution">
    <text evidence="5">The sequence shown here is derived from an EMBL/GenBank/DDBJ whole genome shotgun (WGS) entry which is preliminary data.</text>
</comment>
<evidence type="ECO:0000256" key="1">
    <source>
        <dbReference type="ARBA" id="ARBA00022737"/>
    </source>
</evidence>
<keyword evidence="2" id="KW-0106">Calcium</keyword>
<sequence>MGSPGIRHVVHFRSKKDHKHEHFNPFSSHHASSESSEGGSSHGSDRSSHSSHHNPFSLFHAKSESSERGSSHGSDRSSHSSHHNPFSLFHAKSVSSEGGSSHASNRSSHSSRSSESSLRSGESTHRTGTKSRVPVQAVIETEEAGIHEAFSIIDKDNDGKISKQELGEMWKGMGEELSDQELSIMVHDADADGDGSIDIDEFVTLQKTMGVEDPKGHSKDIKLAFDLADVDRSGYISAIELRSVMKTLGQKRITIEECREMTKLVDSDCDGKISFEEFEKLMKSSAFQHERLM</sequence>
<organism evidence="5 6">
    <name type="scientific">Marchantia polymorpha subsp. ruderalis</name>
    <dbReference type="NCBI Taxonomy" id="1480154"/>
    <lineage>
        <taxon>Eukaryota</taxon>
        <taxon>Viridiplantae</taxon>
        <taxon>Streptophyta</taxon>
        <taxon>Embryophyta</taxon>
        <taxon>Marchantiophyta</taxon>
        <taxon>Marchantiopsida</taxon>
        <taxon>Marchantiidae</taxon>
        <taxon>Marchantiales</taxon>
        <taxon>Marchantiaceae</taxon>
        <taxon>Marchantia</taxon>
    </lineage>
</organism>
<accession>A0A176W2J9</accession>
<dbReference type="PROSITE" id="PS00018">
    <property type="entry name" value="EF_HAND_1"/>
    <property type="match status" value="4"/>
</dbReference>
<feature type="compositionally biased region" description="Low complexity" evidence="3">
    <location>
        <begin position="27"/>
        <end position="39"/>
    </location>
</feature>
<dbReference type="Gene3D" id="1.10.238.10">
    <property type="entry name" value="EF-hand"/>
    <property type="match status" value="2"/>
</dbReference>
<dbReference type="Proteomes" id="UP000077202">
    <property type="component" value="Unassembled WGS sequence"/>
</dbReference>
<feature type="domain" description="EF-hand" evidence="4">
    <location>
        <begin position="177"/>
        <end position="212"/>
    </location>
</feature>
<dbReference type="InterPro" id="IPR050145">
    <property type="entry name" value="Centrin_CML-like"/>
</dbReference>
<evidence type="ECO:0000313" key="5">
    <source>
        <dbReference type="EMBL" id="OAE27294.1"/>
    </source>
</evidence>
<dbReference type="InterPro" id="IPR002048">
    <property type="entry name" value="EF_hand_dom"/>
</dbReference>
<proteinExistence type="predicted"/>
<evidence type="ECO:0000313" key="6">
    <source>
        <dbReference type="Proteomes" id="UP000077202"/>
    </source>
</evidence>
<reference evidence="5" key="1">
    <citation type="submission" date="2016-03" db="EMBL/GenBank/DDBJ databases">
        <title>Mechanisms controlling the formation of the plant cell surface in tip-growing cells are functionally conserved among land plants.</title>
        <authorList>
            <person name="Honkanen S."/>
            <person name="Jones V.A."/>
            <person name="Morieri G."/>
            <person name="Champion C."/>
            <person name="Hetherington A.J."/>
            <person name="Kelly S."/>
            <person name="Saint-Marcoux D."/>
            <person name="Proust H."/>
            <person name="Prescott H."/>
            <person name="Dolan L."/>
        </authorList>
    </citation>
    <scope>NUCLEOTIDE SEQUENCE [LARGE SCALE GENOMIC DNA]</scope>
    <source>
        <tissue evidence="5">Whole gametophyte</tissue>
    </source>
</reference>
<feature type="domain" description="EF-hand" evidence="4">
    <location>
        <begin position="141"/>
        <end position="176"/>
    </location>
</feature>
<dbReference type="PROSITE" id="PS50222">
    <property type="entry name" value="EF_HAND_2"/>
    <property type="match status" value="4"/>
</dbReference>
<dbReference type="CDD" id="cd00051">
    <property type="entry name" value="EFh"/>
    <property type="match status" value="2"/>
</dbReference>
<dbReference type="GO" id="GO:0005509">
    <property type="term" value="F:calcium ion binding"/>
    <property type="evidence" value="ECO:0007669"/>
    <property type="project" value="InterPro"/>
</dbReference>
<dbReference type="EMBL" id="LVLJ01001943">
    <property type="protein sequence ID" value="OAE27294.1"/>
    <property type="molecule type" value="Genomic_DNA"/>
</dbReference>
<gene>
    <name evidence="5" type="ORF">AXG93_4363s1070</name>
</gene>
<dbReference type="SUPFAM" id="SSF47473">
    <property type="entry name" value="EF-hand"/>
    <property type="match status" value="1"/>
</dbReference>
<feature type="domain" description="EF-hand" evidence="4">
    <location>
        <begin position="253"/>
        <end position="288"/>
    </location>
</feature>
<feature type="domain" description="EF-hand" evidence="4">
    <location>
        <begin position="216"/>
        <end position="251"/>
    </location>
</feature>
<evidence type="ECO:0000256" key="2">
    <source>
        <dbReference type="ARBA" id="ARBA00022837"/>
    </source>
</evidence>
<keyword evidence="6" id="KW-1185">Reference proteome</keyword>
<dbReference type="PANTHER" id="PTHR23050">
    <property type="entry name" value="CALCIUM BINDING PROTEIN"/>
    <property type="match status" value="1"/>
</dbReference>
<feature type="compositionally biased region" description="Basic and acidic residues" evidence="3">
    <location>
        <begin position="61"/>
        <end position="78"/>
    </location>
</feature>
<keyword evidence="1" id="KW-0677">Repeat</keyword>
<dbReference type="FunFam" id="1.10.238.10:FF:000001">
    <property type="entry name" value="Calmodulin 1"/>
    <property type="match status" value="1"/>
</dbReference>
<evidence type="ECO:0000256" key="3">
    <source>
        <dbReference type="SAM" id="MobiDB-lite"/>
    </source>
</evidence>
<feature type="region of interest" description="Disordered" evidence="3">
    <location>
        <begin position="14"/>
        <end position="136"/>
    </location>
</feature>
<feature type="compositionally biased region" description="Low complexity" evidence="3">
    <location>
        <begin position="93"/>
        <end position="121"/>
    </location>
</feature>
<name>A0A176W2J9_MARPO</name>
<dbReference type="Pfam" id="PF13499">
    <property type="entry name" value="EF-hand_7"/>
    <property type="match status" value="2"/>
</dbReference>
<dbReference type="InterPro" id="IPR011992">
    <property type="entry name" value="EF-hand-dom_pair"/>
</dbReference>
<dbReference type="SMART" id="SM00054">
    <property type="entry name" value="EFh"/>
    <property type="match status" value="4"/>
</dbReference>